<dbReference type="Gene3D" id="2.60.40.1180">
    <property type="entry name" value="Golgi alpha-mannosidase II"/>
    <property type="match status" value="1"/>
</dbReference>
<comment type="caution">
    <text evidence="13">The sequence shown here is derived from an EMBL/GenBank/DDBJ whole genome shotgun (WGS) entry which is preliminary data.</text>
</comment>
<evidence type="ECO:0000256" key="9">
    <source>
        <dbReference type="PIRSR" id="PIRSR001084-3"/>
    </source>
</evidence>
<evidence type="ECO:0000256" key="2">
    <source>
        <dbReference type="ARBA" id="ARBA00005940"/>
    </source>
</evidence>
<dbReference type="AlphaFoldDB" id="A0A8J3Z0M8"/>
<feature type="domain" description="Beta-galactosidase trimerisation" evidence="11">
    <location>
        <begin position="390"/>
        <end position="590"/>
    </location>
</feature>
<evidence type="ECO:0000259" key="12">
    <source>
        <dbReference type="Pfam" id="PF08533"/>
    </source>
</evidence>
<evidence type="ECO:0000256" key="6">
    <source>
        <dbReference type="PIRNR" id="PIRNR001084"/>
    </source>
</evidence>
<feature type="active site" description="Nucleophile" evidence="7">
    <location>
        <position position="302"/>
    </location>
</feature>
<dbReference type="Gene3D" id="3.20.20.80">
    <property type="entry name" value="Glycosidases"/>
    <property type="match status" value="1"/>
</dbReference>
<feature type="binding site" evidence="8">
    <location>
        <position position="106"/>
    </location>
    <ligand>
        <name>substrate</name>
    </ligand>
</feature>
<feature type="binding site" evidence="8">
    <location>
        <position position="310"/>
    </location>
    <ligand>
        <name>substrate</name>
    </ligand>
</feature>
<protein>
    <recommendedName>
        <fullName evidence="3 6">Beta-galactosidase</fullName>
        <shortName evidence="6">Beta-gal</shortName>
        <ecNumber evidence="3 6">3.2.1.23</ecNumber>
    </recommendedName>
</protein>
<keyword evidence="9" id="KW-0862">Zinc</keyword>
<dbReference type="EMBL" id="BOPG01000019">
    <property type="protein sequence ID" value="GIJ55474.1"/>
    <property type="molecule type" value="Genomic_DNA"/>
</dbReference>
<name>A0A8J3Z0M8_9ACTN</name>
<feature type="binding site" evidence="9">
    <location>
        <position position="153"/>
    </location>
    <ligand>
        <name>Zn(2+)</name>
        <dbReference type="ChEBI" id="CHEBI:29105"/>
    </ligand>
</feature>
<dbReference type="Gene3D" id="3.40.50.880">
    <property type="match status" value="1"/>
</dbReference>
<dbReference type="Pfam" id="PF08532">
    <property type="entry name" value="Glyco_hydro_42M"/>
    <property type="match status" value="1"/>
</dbReference>
<dbReference type="GO" id="GO:0004565">
    <property type="term" value="F:beta-galactosidase activity"/>
    <property type="evidence" value="ECO:0007669"/>
    <property type="project" value="UniProtKB-EC"/>
</dbReference>
<dbReference type="GO" id="GO:0006012">
    <property type="term" value="P:galactose metabolic process"/>
    <property type="evidence" value="ECO:0007669"/>
    <property type="project" value="InterPro"/>
</dbReference>
<organism evidence="13 14">
    <name type="scientific">Virgisporangium aurantiacum</name>
    <dbReference type="NCBI Taxonomy" id="175570"/>
    <lineage>
        <taxon>Bacteria</taxon>
        <taxon>Bacillati</taxon>
        <taxon>Actinomycetota</taxon>
        <taxon>Actinomycetes</taxon>
        <taxon>Micromonosporales</taxon>
        <taxon>Micromonosporaceae</taxon>
        <taxon>Virgisporangium</taxon>
    </lineage>
</organism>
<dbReference type="InterPro" id="IPR013529">
    <property type="entry name" value="Glyco_hydro_42_N"/>
</dbReference>
<dbReference type="InterPro" id="IPR013738">
    <property type="entry name" value="Beta_galactosidase_Trimer"/>
</dbReference>
<dbReference type="Proteomes" id="UP000612585">
    <property type="component" value="Unassembled WGS sequence"/>
</dbReference>
<feature type="binding site" evidence="8">
    <location>
        <position position="144"/>
    </location>
    <ligand>
        <name>substrate</name>
    </ligand>
</feature>
<evidence type="ECO:0000256" key="5">
    <source>
        <dbReference type="ARBA" id="ARBA00023295"/>
    </source>
</evidence>
<feature type="domain" description="Beta-galactosidase C-terminal" evidence="12">
    <location>
        <begin position="599"/>
        <end position="654"/>
    </location>
</feature>
<keyword evidence="4 6" id="KW-0378">Hydrolase</keyword>
<keyword evidence="5 6" id="KW-0326">Glycosidase</keyword>
<evidence type="ECO:0000313" key="13">
    <source>
        <dbReference type="EMBL" id="GIJ55474.1"/>
    </source>
</evidence>
<dbReference type="InterPro" id="IPR013739">
    <property type="entry name" value="Beta_galactosidase_C"/>
</dbReference>
<evidence type="ECO:0000256" key="1">
    <source>
        <dbReference type="ARBA" id="ARBA00001412"/>
    </source>
</evidence>
<feature type="active site" description="Proton donor" evidence="7">
    <location>
        <position position="145"/>
    </location>
</feature>
<feature type="binding site" evidence="9">
    <location>
        <position position="155"/>
    </location>
    <ligand>
        <name>Zn(2+)</name>
        <dbReference type="ChEBI" id="CHEBI:29105"/>
    </ligand>
</feature>
<proteinExistence type="inferred from homology"/>
<dbReference type="SUPFAM" id="SSF52317">
    <property type="entry name" value="Class I glutamine amidotransferase-like"/>
    <property type="match status" value="1"/>
</dbReference>
<dbReference type="EC" id="3.2.1.23" evidence="3 6"/>
<gene>
    <name evidence="13" type="ORF">Vau01_029900</name>
</gene>
<dbReference type="RefSeq" id="WP_203992351.1">
    <property type="nucleotide sequence ID" value="NZ_BOPG01000019.1"/>
</dbReference>
<evidence type="ECO:0000256" key="3">
    <source>
        <dbReference type="ARBA" id="ARBA00012756"/>
    </source>
</evidence>
<evidence type="ECO:0000256" key="8">
    <source>
        <dbReference type="PIRSR" id="PIRSR001084-2"/>
    </source>
</evidence>
<comment type="similarity">
    <text evidence="2 6">Belongs to the glycosyl hydrolase 42 family.</text>
</comment>
<keyword evidence="14" id="KW-1185">Reference proteome</keyword>
<evidence type="ECO:0000259" key="11">
    <source>
        <dbReference type="Pfam" id="PF08532"/>
    </source>
</evidence>
<dbReference type="PIRSF" id="PIRSF001084">
    <property type="entry name" value="B-galactosidase"/>
    <property type="match status" value="1"/>
</dbReference>
<dbReference type="GO" id="GO:0046872">
    <property type="term" value="F:metal ion binding"/>
    <property type="evidence" value="ECO:0007669"/>
    <property type="project" value="UniProtKB-KW"/>
</dbReference>
<comment type="catalytic activity">
    <reaction evidence="1 6">
        <text>Hydrolysis of terminal non-reducing beta-D-galactose residues in beta-D-galactosides.</text>
        <dbReference type="EC" id="3.2.1.23"/>
    </reaction>
</comment>
<reference evidence="13" key="1">
    <citation type="submission" date="2021-01" db="EMBL/GenBank/DDBJ databases">
        <title>Whole genome shotgun sequence of Virgisporangium aurantiacum NBRC 16421.</title>
        <authorList>
            <person name="Komaki H."/>
            <person name="Tamura T."/>
        </authorList>
    </citation>
    <scope>NUCLEOTIDE SEQUENCE</scope>
    <source>
        <strain evidence="13">NBRC 16421</strain>
    </source>
</reference>
<dbReference type="InterPro" id="IPR013780">
    <property type="entry name" value="Glyco_hydro_b"/>
</dbReference>
<dbReference type="GO" id="GO:0009341">
    <property type="term" value="C:beta-galactosidase complex"/>
    <property type="evidence" value="ECO:0007669"/>
    <property type="project" value="InterPro"/>
</dbReference>
<evidence type="ECO:0000256" key="4">
    <source>
        <dbReference type="ARBA" id="ARBA00022801"/>
    </source>
</evidence>
<feature type="binding site" evidence="9">
    <location>
        <position position="158"/>
    </location>
    <ligand>
        <name>Zn(2+)</name>
        <dbReference type="ChEBI" id="CHEBI:29105"/>
    </ligand>
</feature>
<dbReference type="Pfam" id="PF02449">
    <property type="entry name" value="Glyco_hydro_42"/>
    <property type="match status" value="1"/>
</dbReference>
<dbReference type="InterPro" id="IPR029062">
    <property type="entry name" value="Class_I_gatase-like"/>
</dbReference>
<feature type="domain" description="Glycoside hydrolase family 42 N-terminal" evidence="10">
    <location>
        <begin position="9"/>
        <end position="379"/>
    </location>
</feature>
<sequence>MGRIAFGGDYNPEQWPETVWAEDVALMREAGVNLVTVGVFAWSHLEPRPGEFTFDWLDRVLDLLHGGGVRVDLATPTAAPPPWLLHRHPEARPVTRTGTVLGGGARQSFCPSSPAYATAVNRITGALADRYGRHPAVAMWHVNNEYGNGVDACYCDGCAAAFRTWLRARHGDVDALNTAWGTSFWSQRYTSFEEITPPRASTAVINPAQELDYARFASDRHLANYRREREILRRRAPDTPVTTNFMLANCKSIDYWKWAREVDVVANDHYLQAERPDNHIELAMCADLTRAVAGGAPWILMEHSTGAVNWQPRNIAKRPGELARNSLAHLARGADALLYFQWRASRFGAEKFHSAMVPHQGTDSRIWREVTALGADLSTLDELVGSRVLADVAVVWDWESWWALELDSRPSTDVRYRDRVEAYYERLWRAHHTVDFTHPEGDLGRYRLVVVPSLYLTTTAAAKNLADFVAGGGTLVVSYFSGIVDATDTVHPGGHPGALRDVLGVRVEEFLPLRSGETVHVGQYTSDIWTEDLRLNGAEAVLSYVDGPAALQPAVTRHPYGDGHAWYVSTRLDADGLDAVLTLALADAGIPPVTDIPDGVEVVRRTGERGSYLVAINHGSEPVRLPAPAGHELFTDLPCPDGLPLPGGAVRVLRVL</sequence>
<accession>A0A8J3Z0M8</accession>
<evidence type="ECO:0000256" key="7">
    <source>
        <dbReference type="PIRSR" id="PIRSR001084-1"/>
    </source>
</evidence>
<dbReference type="PANTHER" id="PTHR36447">
    <property type="entry name" value="BETA-GALACTOSIDASE GANA"/>
    <property type="match status" value="1"/>
</dbReference>
<dbReference type="Pfam" id="PF08533">
    <property type="entry name" value="Glyco_hydro_42C"/>
    <property type="match status" value="1"/>
</dbReference>
<dbReference type="CDD" id="cd03143">
    <property type="entry name" value="A4_beta-galactosidase_middle_domain"/>
    <property type="match status" value="1"/>
</dbReference>
<dbReference type="PANTHER" id="PTHR36447:SF1">
    <property type="entry name" value="BETA-GALACTOSIDASE GANA"/>
    <property type="match status" value="1"/>
</dbReference>
<dbReference type="SUPFAM" id="SSF51445">
    <property type="entry name" value="(Trans)glycosidases"/>
    <property type="match status" value="1"/>
</dbReference>
<dbReference type="InterPro" id="IPR017853">
    <property type="entry name" value="GH"/>
</dbReference>
<feature type="binding site" evidence="9">
    <location>
        <position position="110"/>
    </location>
    <ligand>
        <name>Zn(2+)</name>
        <dbReference type="ChEBI" id="CHEBI:29105"/>
    </ligand>
</feature>
<evidence type="ECO:0000313" key="14">
    <source>
        <dbReference type="Proteomes" id="UP000612585"/>
    </source>
</evidence>
<keyword evidence="9" id="KW-0479">Metal-binding</keyword>
<evidence type="ECO:0000259" key="10">
    <source>
        <dbReference type="Pfam" id="PF02449"/>
    </source>
</evidence>
<dbReference type="InterPro" id="IPR003476">
    <property type="entry name" value="Glyco_hydro_42"/>
</dbReference>